<proteinExistence type="inferred from homology"/>
<accession>W7XG48</accession>
<dbReference type="GO" id="GO:0031417">
    <property type="term" value="C:NatC complex"/>
    <property type="evidence" value="ECO:0007669"/>
    <property type="project" value="TreeGrafter"/>
</dbReference>
<dbReference type="InterPro" id="IPR044542">
    <property type="entry name" value="NAA30-like"/>
</dbReference>
<dbReference type="SUPFAM" id="SSF55729">
    <property type="entry name" value="Acyl-CoA N-acyltransferases (Nat)"/>
    <property type="match status" value="1"/>
</dbReference>
<evidence type="ECO:0000259" key="5">
    <source>
        <dbReference type="PROSITE" id="PS51186"/>
    </source>
</evidence>
<dbReference type="eggNOG" id="KOG1339">
    <property type="taxonomic scope" value="Eukaryota"/>
</dbReference>
<dbReference type="PANTHER" id="PTHR45896">
    <property type="entry name" value="N-ALPHA-ACETYLTRANSFERASE 30"/>
    <property type="match status" value="1"/>
</dbReference>
<feature type="region of interest" description="Disordered" evidence="4">
    <location>
        <begin position="184"/>
        <end position="205"/>
    </location>
</feature>
<comment type="similarity">
    <text evidence="3">Belongs to the acetyltransferase family. MAK3 subfamily.</text>
</comment>
<dbReference type="Proteomes" id="UP000009168">
    <property type="component" value="Unassembled WGS sequence"/>
</dbReference>
<reference evidence="7" key="1">
    <citation type="journal article" date="2006" name="PLoS Biol.">
        <title>Macronuclear genome sequence of the ciliate Tetrahymena thermophila, a model eukaryote.</title>
        <authorList>
            <person name="Eisen J.A."/>
            <person name="Coyne R.S."/>
            <person name="Wu M."/>
            <person name="Wu D."/>
            <person name="Thiagarajan M."/>
            <person name="Wortman J.R."/>
            <person name="Badger J.H."/>
            <person name="Ren Q."/>
            <person name="Amedeo P."/>
            <person name="Jones K.M."/>
            <person name="Tallon L.J."/>
            <person name="Delcher A.L."/>
            <person name="Salzberg S.L."/>
            <person name="Silva J.C."/>
            <person name="Haas B.J."/>
            <person name="Majoros W.H."/>
            <person name="Farzad M."/>
            <person name="Carlton J.M."/>
            <person name="Smith R.K. Jr."/>
            <person name="Garg J."/>
            <person name="Pearlman R.E."/>
            <person name="Karrer K.M."/>
            <person name="Sun L."/>
            <person name="Manning G."/>
            <person name="Elde N.C."/>
            <person name="Turkewitz A.P."/>
            <person name="Asai D.J."/>
            <person name="Wilkes D.E."/>
            <person name="Wang Y."/>
            <person name="Cai H."/>
            <person name="Collins K."/>
            <person name="Stewart B.A."/>
            <person name="Lee S.R."/>
            <person name="Wilamowska K."/>
            <person name="Weinberg Z."/>
            <person name="Ruzzo W.L."/>
            <person name="Wloga D."/>
            <person name="Gaertig J."/>
            <person name="Frankel J."/>
            <person name="Tsao C.-C."/>
            <person name="Gorovsky M.A."/>
            <person name="Keeling P.J."/>
            <person name="Waller R.F."/>
            <person name="Patron N.J."/>
            <person name="Cherry J.M."/>
            <person name="Stover N.A."/>
            <person name="Krieger C.J."/>
            <person name="del Toro C."/>
            <person name="Ryder H.F."/>
            <person name="Williamson S.C."/>
            <person name="Barbeau R.A."/>
            <person name="Hamilton E.P."/>
            <person name="Orias E."/>
        </authorList>
    </citation>
    <scope>NUCLEOTIDE SEQUENCE [LARGE SCALE GENOMIC DNA]</scope>
    <source>
        <strain evidence="7">SB210</strain>
    </source>
</reference>
<keyword evidence="1" id="KW-0808">Transferase</keyword>
<organism evidence="6 7">
    <name type="scientific">Tetrahymena thermophila (strain SB210)</name>
    <dbReference type="NCBI Taxonomy" id="312017"/>
    <lineage>
        <taxon>Eukaryota</taxon>
        <taxon>Sar</taxon>
        <taxon>Alveolata</taxon>
        <taxon>Ciliophora</taxon>
        <taxon>Intramacronucleata</taxon>
        <taxon>Oligohymenophorea</taxon>
        <taxon>Hymenostomatida</taxon>
        <taxon>Tetrahymenina</taxon>
        <taxon>Tetrahymenidae</taxon>
        <taxon>Tetrahymena</taxon>
    </lineage>
</organism>
<dbReference type="GO" id="GO:0004596">
    <property type="term" value="F:protein-N-terminal amino-acid acetyltransferase activity"/>
    <property type="evidence" value="ECO:0007669"/>
    <property type="project" value="InterPro"/>
</dbReference>
<dbReference type="EMBL" id="GG662443">
    <property type="protein sequence ID" value="EWS71799.1"/>
    <property type="molecule type" value="Genomic_DNA"/>
</dbReference>
<evidence type="ECO:0000256" key="4">
    <source>
        <dbReference type="SAM" id="MobiDB-lite"/>
    </source>
</evidence>
<evidence type="ECO:0000256" key="1">
    <source>
        <dbReference type="ARBA" id="ARBA00022679"/>
    </source>
</evidence>
<dbReference type="CDD" id="cd04301">
    <property type="entry name" value="NAT_SF"/>
    <property type="match status" value="1"/>
</dbReference>
<keyword evidence="7" id="KW-1185">Reference proteome</keyword>
<keyword evidence="2" id="KW-0012">Acyltransferase</keyword>
<dbReference type="InterPro" id="IPR016181">
    <property type="entry name" value="Acyl_CoA_acyltransferase"/>
</dbReference>
<name>W7XG48_TETTS</name>
<evidence type="ECO:0000256" key="3">
    <source>
        <dbReference type="ARBA" id="ARBA00024025"/>
    </source>
</evidence>
<dbReference type="KEGG" id="tet:TTHERM_000242129"/>
<dbReference type="AlphaFoldDB" id="W7XG48"/>
<dbReference type="Gene3D" id="3.40.630.30">
    <property type="match status" value="1"/>
</dbReference>
<gene>
    <name evidence="6" type="ORF">TTHERM_000242129</name>
</gene>
<dbReference type="InParanoid" id="W7XG48"/>
<dbReference type="PANTHER" id="PTHR45896:SF1">
    <property type="entry name" value="N-ALPHA-ACETYLTRANSFERASE 30"/>
    <property type="match status" value="1"/>
</dbReference>
<dbReference type="eggNOG" id="KOG3139">
    <property type="taxonomic scope" value="Eukaryota"/>
</dbReference>
<dbReference type="GeneID" id="24437969"/>
<dbReference type="PROSITE" id="PS51186">
    <property type="entry name" value="GNAT"/>
    <property type="match status" value="1"/>
</dbReference>
<dbReference type="Pfam" id="PF00583">
    <property type="entry name" value="Acetyltransf_1"/>
    <property type="match status" value="1"/>
</dbReference>
<sequence length="205" mass="24262">MSAEDQQNLDPSKVVYETYKSEEQIGIMMKMIESELSEPYSIFTYRYFLNGWRELSYLAFYEGEMIGVVIGNLTKHKSQRLRGYVGMIVVKKQFRRLKLGRKLAQIFIDKCKELGADEVCLETECCNIAALKLYQSLGFAKVKKLMNYYLNGNDAYRLKLWFTDKVGREEIEYRQQEVLKKLQQQQEKENQAEKDQEINQEKKEQ</sequence>
<evidence type="ECO:0000313" key="6">
    <source>
        <dbReference type="EMBL" id="EWS71799.1"/>
    </source>
</evidence>
<evidence type="ECO:0000256" key="2">
    <source>
        <dbReference type="ARBA" id="ARBA00023315"/>
    </source>
</evidence>
<dbReference type="FunCoup" id="W7XG48">
    <property type="interactions" value="314"/>
</dbReference>
<dbReference type="OrthoDB" id="249099at2759"/>
<protein>
    <submittedName>
        <fullName evidence="6">GNAT family acetyltransferase</fullName>
    </submittedName>
</protein>
<dbReference type="RefSeq" id="XP_012655686.1">
    <property type="nucleotide sequence ID" value="XM_012800232.1"/>
</dbReference>
<dbReference type="STRING" id="312017.W7XG48"/>
<dbReference type="InterPro" id="IPR000182">
    <property type="entry name" value="GNAT_dom"/>
</dbReference>
<evidence type="ECO:0000313" key="7">
    <source>
        <dbReference type="Proteomes" id="UP000009168"/>
    </source>
</evidence>
<feature type="domain" description="N-acetyltransferase" evidence="5">
    <location>
        <begin position="14"/>
        <end position="163"/>
    </location>
</feature>